<protein>
    <submittedName>
        <fullName evidence="2">Cell wall assembly/cell proliferation coordinating protein, KNR4-like protein</fullName>
    </submittedName>
</protein>
<evidence type="ECO:0000313" key="3">
    <source>
        <dbReference type="Proteomes" id="UP000000849"/>
    </source>
</evidence>
<dbReference type="OrthoDB" id="4827574at2"/>
<name>D5UHP5_CELFN</name>
<dbReference type="SUPFAM" id="SSF160631">
    <property type="entry name" value="SMI1/KNR4-like"/>
    <property type="match status" value="1"/>
</dbReference>
<dbReference type="InterPro" id="IPR018958">
    <property type="entry name" value="Knr4/Smi1-like_dom"/>
</dbReference>
<keyword evidence="3" id="KW-1185">Reference proteome</keyword>
<dbReference type="SMART" id="SM00860">
    <property type="entry name" value="SMI1_KNR4"/>
    <property type="match status" value="1"/>
</dbReference>
<proteinExistence type="predicted"/>
<dbReference type="eggNOG" id="COG0457">
    <property type="taxonomic scope" value="Bacteria"/>
</dbReference>
<dbReference type="HOGENOM" id="CLU_124815_0_0_11"/>
<dbReference type="AlphaFoldDB" id="D5UHP5"/>
<organism evidence="2 3">
    <name type="scientific">Cellulomonas flavigena (strain ATCC 482 / DSM 20109 / BCRC 11376 / JCM 18109 / NBRC 3775 / NCIMB 8073 / NRS 134)</name>
    <dbReference type="NCBI Taxonomy" id="446466"/>
    <lineage>
        <taxon>Bacteria</taxon>
        <taxon>Bacillati</taxon>
        <taxon>Actinomycetota</taxon>
        <taxon>Actinomycetes</taxon>
        <taxon>Micrococcales</taxon>
        <taxon>Cellulomonadaceae</taxon>
        <taxon>Cellulomonas</taxon>
    </lineage>
</organism>
<evidence type="ECO:0000313" key="2">
    <source>
        <dbReference type="EMBL" id="ADG73319.1"/>
    </source>
</evidence>
<sequence length="185" mass="20176">MDAPRTRGHWLGLDLDALWTDSDWSRESYTEGPPGEALVREVEAQLGVRLPDSYVKLAQVRNGGALARTAFVGDGLGRADDLVEVVALYAIGRTAPHSLLGAFSTWFWREEWGYPDLGVVVADTPSAGHDLVMLDYRHCGPRGEPAVVHVDQDLDYRVLALAPDFATFVRGLVDVHALGDQGVLP</sequence>
<accession>D5UHP5</accession>
<dbReference type="KEGG" id="cfl:Cfla_0402"/>
<feature type="domain" description="Knr4/Smi1-like" evidence="1">
    <location>
        <begin position="33"/>
        <end position="171"/>
    </location>
</feature>
<dbReference type="Pfam" id="PF09346">
    <property type="entry name" value="SMI1_KNR4"/>
    <property type="match status" value="1"/>
</dbReference>
<dbReference type="InterPro" id="IPR037883">
    <property type="entry name" value="Knr4/Smi1-like_sf"/>
</dbReference>
<dbReference type="RefSeq" id="WP_013115653.1">
    <property type="nucleotide sequence ID" value="NC_014151.1"/>
</dbReference>
<dbReference type="Gene3D" id="3.40.1580.10">
    <property type="entry name" value="SMI1/KNR4-like"/>
    <property type="match status" value="1"/>
</dbReference>
<dbReference type="Proteomes" id="UP000000849">
    <property type="component" value="Chromosome"/>
</dbReference>
<dbReference type="EMBL" id="CP001964">
    <property type="protein sequence ID" value="ADG73319.1"/>
    <property type="molecule type" value="Genomic_DNA"/>
</dbReference>
<evidence type="ECO:0000259" key="1">
    <source>
        <dbReference type="SMART" id="SM00860"/>
    </source>
</evidence>
<reference evidence="2 3" key="1">
    <citation type="journal article" date="2010" name="Stand. Genomic Sci.">
        <title>Complete genome sequence of Cellulomonas flavigena type strain (134).</title>
        <authorList>
            <person name="Abt B."/>
            <person name="Foster B."/>
            <person name="Lapidus A."/>
            <person name="Clum A."/>
            <person name="Sun H."/>
            <person name="Pukall R."/>
            <person name="Lucas S."/>
            <person name="Glavina Del Rio T."/>
            <person name="Nolan M."/>
            <person name="Tice H."/>
            <person name="Cheng J.F."/>
            <person name="Pitluck S."/>
            <person name="Liolios K."/>
            <person name="Ivanova N."/>
            <person name="Mavromatis K."/>
            <person name="Ovchinnikova G."/>
            <person name="Pati A."/>
            <person name="Goodwin L."/>
            <person name="Chen A."/>
            <person name="Palaniappan K."/>
            <person name="Land M."/>
            <person name="Hauser L."/>
            <person name="Chang Y.J."/>
            <person name="Jeffries C.D."/>
            <person name="Rohde M."/>
            <person name="Goker M."/>
            <person name="Woyke T."/>
            <person name="Bristow J."/>
            <person name="Eisen J.A."/>
            <person name="Markowitz V."/>
            <person name="Hugenholtz P."/>
            <person name="Kyrpides N.C."/>
            <person name="Klenk H.P."/>
        </authorList>
    </citation>
    <scope>NUCLEOTIDE SEQUENCE [LARGE SCALE GENOMIC DNA]</scope>
    <source>
        <strain evidence="3">ATCC 482 / DSM 20109 / BCRC 11376 / JCM 18109 / NBRC 3775 / NCIMB 8073 / NRS 134</strain>
    </source>
</reference>
<gene>
    <name evidence="2" type="ordered locus">Cfla_0402</name>
</gene>